<keyword evidence="3" id="KW-0378">Hydrolase</keyword>
<dbReference type="GO" id="GO:0004519">
    <property type="term" value="F:endonuclease activity"/>
    <property type="evidence" value="ECO:0007669"/>
    <property type="project" value="UniProtKB-KW"/>
</dbReference>
<keyword evidence="4" id="KW-1185">Reference proteome</keyword>
<keyword evidence="3" id="KW-0255">Endonuclease</keyword>
<dbReference type="PANTHER" id="PTHR30015">
    <property type="entry name" value="MRR RESTRICTION SYSTEM PROTEIN"/>
    <property type="match status" value="1"/>
</dbReference>
<name>A0ABW8H293_9ACTN</name>
<keyword evidence="3" id="KW-0540">Nuclease</keyword>
<dbReference type="EMBL" id="JBIVPC010000001">
    <property type="protein sequence ID" value="MFJ6034901.1"/>
    <property type="molecule type" value="Genomic_DNA"/>
</dbReference>
<dbReference type="PANTHER" id="PTHR30015:SF6">
    <property type="entry name" value="SLL1429 PROTEIN"/>
    <property type="match status" value="1"/>
</dbReference>
<dbReference type="InterPro" id="IPR052906">
    <property type="entry name" value="Type_IV_Methyl-Rstrct_Enzyme"/>
</dbReference>
<dbReference type="Gene3D" id="3.40.1350.10">
    <property type="match status" value="1"/>
</dbReference>
<accession>A0ABW8H293</accession>
<gene>
    <name evidence="3" type="ORF">ACIQFM_01425</name>
</gene>
<dbReference type="Proteomes" id="UP001617907">
    <property type="component" value="Unassembled WGS sequence"/>
</dbReference>
<dbReference type="InterPro" id="IPR011856">
    <property type="entry name" value="tRNA_endonuc-like_dom_sf"/>
</dbReference>
<dbReference type="InterPro" id="IPR007560">
    <property type="entry name" value="Restrct_endonuc_IV_Mrr"/>
</dbReference>
<feature type="transmembrane region" description="Helical" evidence="1">
    <location>
        <begin position="20"/>
        <end position="38"/>
    </location>
</feature>
<keyword evidence="1" id="KW-0812">Transmembrane</keyword>
<reference evidence="3 4" key="1">
    <citation type="submission" date="2024-10" db="EMBL/GenBank/DDBJ databases">
        <title>The Natural Products Discovery Center: Release of the First 8490 Sequenced Strains for Exploring Actinobacteria Biosynthetic Diversity.</title>
        <authorList>
            <person name="Kalkreuter E."/>
            <person name="Kautsar S.A."/>
            <person name="Yang D."/>
            <person name="Bader C.D."/>
            <person name="Teijaro C.N."/>
            <person name="Fluegel L."/>
            <person name="Davis C.M."/>
            <person name="Simpson J.R."/>
            <person name="Lauterbach L."/>
            <person name="Steele A.D."/>
            <person name="Gui C."/>
            <person name="Meng S."/>
            <person name="Li G."/>
            <person name="Viehrig K."/>
            <person name="Ye F."/>
            <person name="Su P."/>
            <person name="Kiefer A.F."/>
            <person name="Nichols A."/>
            <person name="Cepeda A.J."/>
            <person name="Yan W."/>
            <person name="Fan B."/>
            <person name="Jiang Y."/>
            <person name="Adhikari A."/>
            <person name="Zheng C.-J."/>
            <person name="Schuster L."/>
            <person name="Cowan T.M."/>
            <person name="Smanski M.J."/>
            <person name="Chevrette M.G."/>
            <person name="De Carvalho L.P.S."/>
            <person name="Shen B."/>
        </authorList>
    </citation>
    <scope>NUCLEOTIDE SEQUENCE [LARGE SCALE GENOMIC DNA]</scope>
    <source>
        <strain evidence="3 4">NPDC093086</strain>
    </source>
</reference>
<protein>
    <submittedName>
        <fullName evidence="3">Restriction endonuclease</fullName>
    </submittedName>
</protein>
<evidence type="ECO:0000313" key="3">
    <source>
        <dbReference type="EMBL" id="MFJ6034901.1"/>
    </source>
</evidence>
<dbReference type="SUPFAM" id="SSF52980">
    <property type="entry name" value="Restriction endonuclease-like"/>
    <property type="match status" value="1"/>
</dbReference>
<keyword evidence="1" id="KW-0472">Membrane</keyword>
<evidence type="ECO:0000259" key="2">
    <source>
        <dbReference type="Pfam" id="PF04471"/>
    </source>
</evidence>
<evidence type="ECO:0000256" key="1">
    <source>
        <dbReference type="SAM" id="Phobius"/>
    </source>
</evidence>
<sequence length="234" mass="25755">MSARGAKRRTSRRRHGDVRLVAGAVGGVAVLGVLTASWTLIWPYLVGALAAGAATAGGWWWRKTDRLLRGGDRRWRHEDAVRAGRRTLAEVDLMEAEDFEEFVAGLCRRDGCTEVRRVGRTHDNGADVRGRLPDGRTMVVQCKRYNPKRKISNSEVRNLLGSRVHFGADVAIFVTTAYFSGPAESCAVDNDVLAVHRDHLGLWNNGVALSALAALNGSGQGDRRHRARRKKTYG</sequence>
<evidence type="ECO:0000313" key="4">
    <source>
        <dbReference type="Proteomes" id="UP001617907"/>
    </source>
</evidence>
<dbReference type="InterPro" id="IPR011335">
    <property type="entry name" value="Restrct_endonuc-II-like"/>
</dbReference>
<feature type="domain" description="Restriction endonuclease type IV Mrr" evidence="2">
    <location>
        <begin position="93"/>
        <end position="200"/>
    </location>
</feature>
<comment type="caution">
    <text evidence="3">The sequence shown here is derived from an EMBL/GenBank/DDBJ whole genome shotgun (WGS) entry which is preliminary data.</text>
</comment>
<dbReference type="Pfam" id="PF04471">
    <property type="entry name" value="Mrr_cat"/>
    <property type="match status" value="1"/>
</dbReference>
<dbReference type="RefSeq" id="WP_350891119.1">
    <property type="nucleotide sequence ID" value="NZ_JBEOTR010000013.1"/>
</dbReference>
<organism evidence="3 4">
    <name type="scientific">Streptomyces ardesiacus</name>
    <dbReference type="NCBI Taxonomy" id="285564"/>
    <lineage>
        <taxon>Bacteria</taxon>
        <taxon>Bacillati</taxon>
        <taxon>Actinomycetota</taxon>
        <taxon>Actinomycetes</taxon>
        <taxon>Kitasatosporales</taxon>
        <taxon>Streptomycetaceae</taxon>
        <taxon>Streptomyces</taxon>
    </lineage>
</organism>
<keyword evidence="1" id="KW-1133">Transmembrane helix</keyword>
<proteinExistence type="predicted"/>